<dbReference type="PANTHER" id="PTHR12149">
    <property type="entry name" value="FRUCTOSAMINE 3 KINASE-RELATED PROTEIN"/>
    <property type="match status" value="1"/>
</dbReference>
<organism evidence="2 3">
    <name type="scientific">Anaerococcus kampingae</name>
    <dbReference type="NCBI Taxonomy" id="3115614"/>
    <lineage>
        <taxon>Bacteria</taxon>
        <taxon>Bacillati</taxon>
        <taxon>Bacillota</taxon>
        <taxon>Tissierellia</taxon>
        <taxon>Tissierellales</taxon>
        <taxon>Peptoniphilaceae</taxon>
        <taxon>Anaerococcus</taxon>
    </lineage>
</organism>
<evidence type="ECO:0000256" key="1">
    <source>
        <dbReference type="PIRNR" id="PIRNR006221"/>
    </source>
</evidence>
<protein>
    <submittedName>
        <fullName evidence="2">Fructosamine kinase family protein</fullName>
    </submittedName>
</protein>
<dbReference type="Gene3D" id="3.30.200.20">
    <property type="entry name" value="Phosphorylase Kinase, domain 1"/>
    <property type="match status" value="1"/>
</dbReference>
<reference evidence="2 3" key="1">
    <citation type="journal article" date="2025" name="Anaerobe">
        <title>Description of Anaerococcus kampingiae sp. nov., Anaerococcus groningensis sp. nov., Anaerococcus martiniensis sp. nov., and Anaerococcus cruorum sp. nov., isolated from human clinical specimens.</title>
        <authorList>
            <person name="Boiten K.E."/>
            <person name="Meijer J."/>
            <person name="van Wezel E.M."/>
            <person name="Veloo A.C.M."/>
        </authorList>
    </citation>
    <scope>NUCLEOTIDE SEQUENCE [LARGE SCALE GENOMIC DNA]</scope>
    <source>
        <strain evidence="2 3">ENR0874</strain>
    </source>
</reference>
<dbReference type="PIRSF" id="PIRSF006221">
    <property type="entry name" value="Ketosamine-3-kinase"/>
    <property type="match status" value="1"/>
</dbReference>
<keyword evidence="1" id="KW-0808">Transferase</keyword>
<dbReference type="EMBL" id="JBGMEF010000022">
    <property type="protein sequence ID" value="MFO3667469.1"/>
    <property type="molecule type" value="Genomic_DNA"/>
</dbReference>
<comment type="caution">
    <text evidence="2">The sequence shown here is derived from an EMBL/GenBank/DDBJ whole genome shotgun (WGS) entry which is preliminary data.</text>
</comment>
<dbReference type="InterPro" id="IPR016477">
    <property type="entry name" value="Fructo-/Ketosamine-3-kinase"/>
</dbReference>
<dbReference type="InterPro" id="IPR011009">
    <property type="entry name" value="Kinase-like_dom_sf"/>
</dbReference>
<dbReference type="RefSeq" id="WP_106460662.1">
    <property type="nucleotide sequence ID" value="NZ_JBGMEF010000022.1"/>
</dbReference>
<accession>A0ABW9MDV9</accession>
<dbReference type="SUPFAM" id="SSF56112">
    <property type="entry name" value="Protein kinase-like (PK-like)"/>
    <property type="match status" value="1"/>
</dbReference>
<dbReference type="Gene3D" id="3.90.1200.10">
    <property type="match status" value="1"/>
</dbReference>
<dbReference type="Pfam" id="PF03881">
    <property type="entry name" value="Fructosamin_kin"/>
    <property type="match status" value="1"/>
</dbReference>
<gene>
    <name evidence="2" type="ORF">ACCQ42_06760</name>
</gene>
<proteinExistence type="inferred from homology"/>
<sequence>MEKLIKVLPLDDVESITSINGGDVNETYRLRSDGKDYFLKVQKNTDESFFAGERAGLEIFEREGINAPRVLASGSNDGSGFMLLTYHKEDTMGSQEDLARLVAKIHTIESPNGKFGFDYPYRGAGTIFTNEYKDTWKEIFLEQRMDKLRDELASSLLWDKKDLERYDQVRKVIEKELDSHKSRPVLLHGDLWAGNFMFDEKEKPLVFDPNPLYGDREFDIGISTVFGGFGKIFYKAYRDELPLYVGWERRINFYRLYLLMVHLLKFGPVYDSSVNDVMKNILN</sequence>
<evidence type="ECO:0000313" key="3">
    <source>
        <dbReference type="Proteomes" id="UP001637994"/>
    </source>
</evidence>
<keyword evidence="3" id="KW-1185">Reference proteome</keyword>
<keyword evidence="1 2" id="KW-0418">Kinase</keyword>
<name>A0ABW9MDV9_9FIRM</name>
<dbReference type="PANTHER" id="PTHR12149:SF8">
    <property type="entry name" value="PROTEIN-RIBULOSAMINE 3-KINASE"/>
    <property type="match status" value="1"/>
</dbReference>
<evidence type="ECO:0000313" key="2">
    <source>
        <dbReference type="EMBL" id="MFO3667469.1"/>
    </source>
</evidence>
<dbReference type="Proteomes" id="UP001637994">
    <property type="component" value="Unassembled WGS sequence"/>
</dbReference>
<dbReference type="GO" id="GO:0016301">
    <property type="term" value="F:kinase activity"/>
    <property type="evidence" value="ECO:0007669"/>
    <property type="project" value="UniProtKB-KW"/>
</dbReference>
<comment type="similarity">
    <text evidence="1">Belongs to the fructosamine kinase family.</text>
</comment>